<keyword evidence="2" id="KW-1185">Reference proteome</keyword>
<reference evidence="1 2" key="2">
    <citation type="submission" date="2018-11" db="EMBL/GenBank/DDBJ databases">
        <authorList>
            <consortium name="Pathogen Informatics"/>
        </authorList>
    </citation>
    <scope>NUCLEOTIDE SEQUENCE [LARGE SCALE GENOMIC DNA]</scope>
    <source>
        <strain evidence="1 2">MHpl1</strain>
    </source>
</reference>
<reference evidence="3" key="1">
    <citation type="submission" date="2017-02" db="UniProtKB">
        <authorList>
            <consortium name="WormBaseParasite"/>
        </authorList>
    </citation>
    <scope>IDENTIFICATION</scope>
</reference>
<dbReference type="AlphaFoldDB" id="A0A0N4WA32"/>
<protein>
    <submittedName>
        <fullName evidence="3">Secreted protein</fullName>
    </submittedName>
</protein>
<dbReference type="EMBL" id="UZAF01016620">
    <property type="protein sequence ID" value="VDO31260.1"/>
    <property type="molecule type" value="Genomic_DNA"/>
</dbReference>
<accession>A0A0N4WA32</accession>
<name>A0A0N4WA32_HAEPC</name>
<evidence type="ECO:0000313" key="1">
    <source>
        <dbReference type="EMBL" id="VDO31260.1"/>
    </source>
</evidence>
<gene>
    <name evidence="1" type="ORF">HPLM_LOCUS7207</name>
</gene>
<evidence type="ECO:0000313" key="2">
    <source>
        <dbReference type="Proteomes" id="UP000268014"/>
    </source>
</evidence>
<organism evidence="3">
    <name type="scientific">Haemonchus placei</name>
    <name type="common">Barber's pole worm</name>
    <dbReference type="NCBI Taxonomy" id="6290"/>
    <lineage>
        <taxon>Eukaryota</taxon>
        <taxon>Metazoa</taxon>
        <taxon>Ecdysozoa</taxon>
        <taxon>Nematoda</taxon>
        <taxon>Chromadorea</taxon>
        <taxon>Rhabditida</taxon>
        <taxon>Rhabditina</taxon>
        <taxon>Rhabditomorpha</taxon>
        <taxon>Strongyloidea</taxon>
        <taxon>Trichostrongylidae</taxon>
        <taxon>Haemonchus</taxon>
    </lineage>
</organism>
<evidence type="ECO:0000313" key="3">
    <source>
        <dbReference type="WBParaSite" id="HPLM_0000721501-mRNA-1"/>
    </source>
</evidence>
<proteinExistence type="predicted"/>
<dbReference type="Proteomes" id="UP000268014">
    <property type="component" value="Unassembled WGS sequence"/>
</dbReference>
<sequence>MAPLPLRGRRRDYFLPIVAAAAKTSVANNHHERGRTKAAAVKLSEDLSFNWILFIIAAATPHLRLI</sequence>
<dbReference type="WBParaSite" id="HPLM_0000721501-mRNA-1">
    <property type="protein sequence ID" value="HPLM_0000721501-mRNA-1"/>
    <property type="gene ID" value="HPLM_0000721501"/>
</dbReference>